<dbReference type="InterPro" id="IPR056514">
    <property type="entry name" value="ARM_LIN_2nd"/>
</dbReference>
<sequence>MEASSSSAPMVSGSVSSHDQERLNLKSIWGVVVSVNNFIHKLVSNAKTRNSIRMRCATKFTTAQKHKFFEFSEQSVLSNFYWGIDSIEAAIQEKCLDEKAALLKKAEQMLQVPALLDEHGVTAGIHNRYLVCCSYFYLSLVRKLQEDEWQVALHFLQAVLVSPGLVQTEFAPELCERLFPSRTAKCGKQATRGRGNAGSIFPYVEHEEDEAIGRMARVWRDWLMYYQVMLYGETPRWECDTEPQYSMHEKSTSSFSSSTIEHWEHVTVHPFDPREDIGGGMGDEMKTSSIYIREFEEYEKPAKDLYQVTSFNVEKLQRGSSIKRLHDMLNDSQSDMRTSVGSCSDFSAYDIESEVMDYGECSLTTTRTSADFPRKLQESVRKEVLEVNNSALLASGFASSIKSLNLTLFEHRDKKSKTFGQHCMINQMDHQQSGARRKHNFRGHEVGSHPAKDSKSELFHMTEMAISKLLYSEGLGKWEEDHVVEVTTIYEILGKKNGENCAVLKDMILDQLLAGISSSTEDIVIRASISILTSIAAANKSVIEDVKKKGLQLSDLASALKRNVQEAAVLFYLMNPTPAEIKTFELLPTLAGIMCTSNSYKCRSGSLPSPMTACLMITEILVTAFDHATNNVHLAEISSPNVLEGLLDVARDSNIEELISLATILVKCIQYDGDSRRYISKLAPVAPFVRLLESNNKHAKFIALEFFHHALCMPRSSTITLLKRLQREGNTNIVNSLMLCIKEFEPEYQVLAANLLLHLDTLDNSTGKSIFREEAVQVLLKSVASEESCGAQQLSAFIISNLGGTYSWTGEPYTMGWLVKKACLTSSYQRNMIKNICWSDDCLEDAGTDSWCIKIARSIINIGNPVFHSLAKGLKSTIRSVSRDCLTTVAWLGFEIAKSPESVKYTACEILLSGVEQFLHPGMELEERVLACLCIYNYASGKGMKKLVHFSEGVRESLRRLSSVTWMAEELHKVADYVQPNLSRISCVHTQILEVGVICSGAVCALIYYKGFLCSGYSDGSIKVWNIKGQSATLVWDVKEHKKAVTCFSLVEPGDSLISGSLDKTIRVWQVVHRKLECIEVISAKKPVQHLNTHGRTIFATTNGHGIKVFDASRKAKYNCKSKKVKCMAVVQGKIFAGCKDSSIQEFSIMNNRAQEIKAARKFWKLQKRPITAIVTYKDWLYSASSIVEGSNLKEWRRHIRPQMSLKTGKRERVKGMGIVEDFIYLNCSSATNCIQIWLRGSQQKVGRISAGSRITSLLTANDIILCGTETGLIKVCTLNPWLDPLIASNSSISRHIRESKEG</sequence>
<dbReference type="InterPro" id="IPR036322">
    <property type="entry name" value="WD40_repeat_dom_sf"/>
</dbReference>
<organism evidence="5 6">
    <name type="scientific">Malus domestica</name>
    <name type="common">Apple</name>
    <name type="synonym">Pyrus malus</name>
    <dbReference type="NCBI Taxonomy" id="3750"/>
    <lineage>
        <taxon>Eukaryota</taxon>
        <taxon>Viridiplantae</taxon>
        <taxon>Streptophyta</taxon>
        <taxon>Embryophyta</taxon>
        <taxon>Tracheophyta</taxon>
        <taxon>Spermatophyta</taxon>
        <taxon>Magnoliopsida</taxon>
        <taxon>eudicotyledons</taxon>
        <taxon>Gunneridae</taxon>
        <taxon>Pentapetalae</taxon>
        <taxon>rosids</taxon>
        <taxon>fabids</taxon>
        <taxon>Rosales</taxon>
        <taxon>Rosaceae</taxon>
        <taxon>Amygdaloideae</taxon>
        <taxon>Maleae</taxon>
        <taxon>Malus</taxon>
    </lineage>
</organism>
<feature type="domain" description="Putative E3 ubiquitin-protein ligase LIN N-terminal" evidence="2">
    <location>
        <begin position="31"/>
        <end position="181"/>
    </location>
</feature>
<dbReference type="InterPro" id="IPR016024">
    <property type="entry name" value="ARM-type_fold"/>
</dbReference>
<evidence type="ECO:0000313" key="6">
    <source>
        <dbReference type="Proteomes" id="UP000290289"/>
    </source>
</evidence>
<feature type="domain" description="Putative E3 ubiquitin-protein ligase LIN ARM-like" evidence="3">
    <location>
        <begin position="621"/>
        <end position="974"/>
    </location>
</feature>
<dbReference type="InterPro" id="IPR056512">
    <property type="entry name" value="LIN_N"/>
</dbReference>
<accession>A0A498IFD9</accession>
<dbReference type="PANTHER" id="PTHR35549">
    <property type="entry name" value="OS04G0584500 PROTEIN"/>
    <property type="match status" value="1"/>
</dbReference>
<name>A0A498IFD9_MALDO</name>
<proteinExistence type="predicted"/>
<dbReference type="SMART" id="SM00320">
    <property type="entry name" value="WD40"/>
    <property type="match status" value="3"/>
</dbReference>
<evidence type="ECO:0000313" key="5">
    <source>
        <dbReference type="EMBL" id="RXH80241.1"/>
    </source>
</evidence>
<dbReference type="PROSITE" id="PS50294">
    <property type="entry name" value="WD_REPEATS_REGION"/>
    <property type="match status" value="1"/>
</dbReference>
<dbReference type="Pfam" id="PF23568">
    <property type="entry name" value="ARM_LIN"/>
    <property type="match status" value="1"/>
</dbReference>
<dbReference type="PROSITE" id="PS50082">
    <property type="entry name" value="WD_REPEATS_2"/>
    <property type="match status" value="1"/>
</dbReference>
<keyword evidence="1" id="KW-0853">WD repeat</keyword>
<evidence type="ECO:0000256" key="1">
    <source>
        <dbReference type="PROSITE-ProRule" id="PRU00221"/>
    </source>
</evidence>
<dbReference type="InterPro" id="IPR055566">
    <property type="entry name" value="ARM_LIN"/>
</dbReference>
<evidence type="ECO:0000259" key="3">
    <source>
        <dbReference type="Pfam" id="PF23628"/>
    </source>
</evidence>
<feature type="repeat" description="WD" evidence="1">
    <location>
        <begin position="1038"/>
        <end position="1071"/>
    </location>
</feature>
<dbReference type="InterPro" id="IPR011989">
    <property type="entry name" value="ARM-like"/>
</dbReference>
<evidence type="ECO:0000259" key="4">
    <source>
        <dbReference type="Pfam" id="PF23654"/>
    </source>
</evidence>
<dbReference type="Pfam" id="PF23654">
    <property type="entry name" value="ARM_LIN_2nd"/>
    <property type="match status" value="1"/>
</dbReference>
<keyword evidence="6" id="KW-1185">Reference proteome</keyword>
<dbReference type="InterPro" id="IPR001680">
    <property type="entry name" value="WD40_rpt"/>
</dbReference>
<protein>
    <submittedName>
        <fullName evidence="5">Uncharacterized protein</fullName>
    </submittedName>
</protein>
<comment type="caution">
    <text evidence="5">The sequence shown here is derived from an EMBL/GenBank/DDBJ whole genome shotgun (WGS) entry which is preliminary data.</text>
</comment>
<evidence type="ECO:0000259" key="2">
    <source>
        <dbReference type="Pfam" id="PF23568"/>
    </source>
</evidence>
<dbReference type="Gene3D" id="1.25.10.10">
    <property type="entry name" value="Leucine-rich Repeat Variant"/>
    <property type="match status" value="1"/>
</dbReference>
<dbReference type="SUPFAM" id="SSF50978">
    <property type="entry name" value="WD40 repeat-like"/>
    <property type="match status" value="1"/>
</dbReference>
<gene>
    <name evidence="5" type="ORF">DVH24_041388</name>
</gene>
<dbReference type="Pfam" id="PF23628">
    <property type="entry name" value="ARM_LIN_C"/>
    <property type="match status" value="1"/>
</dbReference>
<reference evidence="5 6" key="1">
    <citation type="submission" date="2018-10" db="EMBL/GenBank/DDBJ databases">
        <title>A high-quality apple genome assembly.</title>
        <authorList>
            <person name="Hu J."/>
        </authorList>
    </citation>
    <scope>NUCLEOTIDE SEQUENCE [LARGE SCALE GENOMIC DNA]</scope>
    <source>
        <strain evidence="6">cv. HFTH1</strain>
        <tissue evidence="5">Young leaf</tissue>
    </source>
</reference>
<feature type="domain" description="Putative E3 ubiquitin-protein ligase LIN ARM repeats" evidence="4">
    <location>
        <begin position="458"/>
        <end position="618"/>
    </location>
</feature>
<dbReference type="Gene3D" id="2.130.10.10">
    <property type="entry name" value="YVTN repeat-like/Quinoprotein amine dehydrogenase"/>
    <property type="match status" value="1"/>
</dbReference>
<dbReference type="SUPFAM" id="SSF48371">
    <property type="entry name" value="ARM repeat"/>
    <property type="match status" value="1"/>
</dbReference>
<dbReference type="PANTHER" id="PTHR35549:SF2">
    <property type="entry name" value="TRANSDUCIN_WD40 REPEAT-LIKE SUPERFAMILY PROTEIN"/>
    <property type="match status" value="1"/>
</dbReference>
<dbReference type="Proteomes" id="UP000290289">
    <property type="component" value="Chromosome 13"/>
</dbReference>
<dbReference type="STRING" id="3750.A0A498IFD9"/>
<dbReference type="InterPro" id="IPR015943">
    <property type="entry name" value="WD40/YVTN_repeat-like_dom_sf"/>
</dbReference>
<dbReference type="EMBL" id="RDQH01000339">
    <property type="protein sequence ID" value="RXH80241.1"/>
    <property type="molecule type" value="Genomic_DNA"/>
</dbReference>
<dbReference type="Pfam" id="PF00400">
    <property type="entry name" value="WD40"/>
    <property type="match status" value="1"/>
</dbReference>